<dbReference type="GO" id="GO:0006790">
    <property type="term" value="P:sulfur compound metabolic process"/>
    <property type="evidence" value="ECO:0007669"/>
    <property type="project" value="TreeGrafter"/>
</dbReference>
<dbReference type="SUPFAM" id="SSF81296">
    <property type="entry name" value="E set domains"/>
    <property type="match status" value="1"/>
</dbReference>
<keyword evidence="3" id="KW-0479">Metal-binding</keyword>
<dbReference type="Pfam" id="PF00174">
    <property type="entry name" value="Oxidored_molyb"/>
    <property type="match status" value="1"/>
</dbReference>
<evidence type="ECO:0000256" key="3">
    <source>
        <dbReference type="ARBA" id="ARBA00022723"/>
    </source>
</evidence>
<protein>
    <submittedName>
        <fullName evidence="7">Molybdopterin containing oxidoreductase</fullName>
    </submittedName>
</protein>
<dbReference type="InterPro" id="IPR014756">
    <property type="entry name" value="Ig_E-set"/>
</dbReference>
<dbReference type="InterPro" id="IPR008335">
    <property type="entry name" value="Mopterin_OxRdtase_euk"/>
</dbReference>
<dbReference type="InterPro" id="IPR036374">
    <property type="entry name" value="OxRdtase_Mopterin-bd_sf"/>
</dbReference>
<proteinExistence type="predicted"/>
<sequence>MESTNNRRSFIQKSILSIATVLGSDVVFAKHLPKEVEILGEKAFIDLPEGKNKDLMLLNDRPWNVETPPHLLDDEVTPADKMFVRNNGNLPENIDASKWELVIDGESAKARKVFTLNDLKTKFKTYTYQLTLECAGNGRYGFSPQTSGNQWQDGAVSCAEWTGVRLRDVLESVGINADAVYIGYYGKDIHLSGDATKSPISRGVPMKKALEDETLLAWAMNGKDIPVMHGFPLRLVVGGWPASVSGKWLNRISIRNKVHDGEKMSGHSYRVPSYPIEAGGKIADADLKIIESMPVKSVITYPKSGAMLEEGRTLDLRGHAWAGDLEVKNMEISIDFGATWQKCELRKPKNRLAWQRWSTKVNFPKKGYYEIWAKATDANGIGQPMIIPAWNPGGYLNNSCHRIAVKIG</sequence>
<evidence type="ECO:0000256" key="1">
    <source>
        <dbReference type="ARBA" id="ARBA00001924"/>
    </source>
</evidence>
<dbReference type="InterPro" id="IPR005066">
    <property type="entry name" value="MoCF_OxRdtse_dimer"/>
</dbReference>
<evidence type="ECO:0000313" key="7">
    <source>
        <dbReference type="EMBL" id="GGD77476.1"/>
    </source>
</evidence>
<reference evidence="7" key="1">
    <citation type="journal article" date="2014" name="Int. J. Syst. Evol. Microbiol.">
        <title>Complete genome sequence of Corynebacterium casei LMG S-19264T (=DSM 44701T), isolated from a smear-ripened cheese.</title>
        <authorList>
            <consortium name="US DOE Joint Genome Institute (JGI-PGF)"/>
            <person name="Walter F."/>
            <person name="Albersmeier A."/>
            <person name="Kalinowski J."/>
            <person name="Ruckert C."/>
        </authorList>
    </citation>
    <scope>NUCLEOTIDE SEQUENCE</scope>
    <source>
        <strain evidence="7">CGMCC 1.15958</strain>
    </source>
</reference>
<comment type="cofactor">
    <cofactor evidence="1">
        <name>Mo-molybdopterin</name>
        <dbReference type="ChEBI" id="CHEBI:71302"/>
    </cofactor>
</comment>
<keyword evidence="8" id="KW-1185">Reference proteome</keyword>
<keyword evidence="2" id="KW-0500">Molybdenum</keyword>
<organism evidence="7 8">
    <name type="scientific">Emticicia aquatilis</name>
    <dbReference type="NCBI Taxonomy" id="1537369"/>
    <lineage>
        <taxon>Bacteria</taxon>
        <taxon>Pseudomonadati</taxon>
        <taxon>Bacteroidota</taxon>
        <taxon>Cytophagia</taxon>
        <taxon>Cytophagales</taxon>
        <taxon>Leadbetterellaceae</taxon>
        <taxon>Emticicia</taxon>
    </lineage>
</organism>
<dbReference type="RefSeq" id="WP_188770032.1">
    <property type="nucleotide sequence ID" value="NZ_BMKK01000013.1"/>
</dbReference>
<feature type="domain" description="Oxidoreductase molybdopterin-binding" evidence="5">
    <location>
        <begin position="88"/>
        <end position="261"/>
    </location>
</feature>
<evidence type="ECO:0000256" key="2">
    <source>
        <dbReference type="ARBA" id="ARBA00022505"/>
    </source>
</evidence>
<dbReference type="EMBL" id="BMKK01000013">
    <property type="protein sequence ID" value="GGD77476.1"/>
    <property type="molecule type" value="Genomic_DNA"/>
</dbReference>
<feature type="domain" description="Moybdenum cofactor oxidoreductase dimerisation" evidence="6">
    <location>
        <begin position="289"/>
        <end position="406"/>
    </location>
</feature>
<dbReference type="Proteomes" id="UP000609064">
    <property type="component" value="Unassembled WGS sequence"/>
</dbReference>
<dbReference type="PANTHER" id="PTHR19372">
    <property type="entry name" value="SULFITE REDUCTASE"/>
    <property type="match status" value="1"/>
</dbReference>
<evidence type="ECO:0000259" key="6">
    <source>
        <dbReference type="Pfam" id="PF03404"/>
    </source>
</evidence>
<dbReference type="InterPro" id="IPR000572">
    <property type="entry name" value="OxRdtase_Mopterin-bd_dom"/>
</dbReference>
<dbReference type="GO" id="GO:0030151">
    <property type="term" value="F:molybdenum ion binding"/>
    <property type="evidence" value="ECO:0007669"/>
    <property type="project" value="InterPro"/>
</dbReference>
<dbReference type="Gene3D" id="2.60.40.650">
    <property type="match status" value="1"/>
</dbReference>
<accession>A0A916Z6D9</accession>
<dbReference type="GO" id="GO:0008482">
    <property type="term" value="F:sulfite oxidase activity"/>
    <property type="evidence" value="ECO:0007669"/>
    <property type="project" value="TreeGrafter"/>
</dbReference>
<keyword evidence="4" id="KW-0560">Oxidoreductase</keyword>
<name>A0A916Z6D9_9BACT</name>
<reference evidence="7" key="2">
    <citation type="submission" date="2020-09" db="EMBL/GenBank/DDBJ databases">
        <authorList>
            <person name="Sun Q."/>
            <person name="Zhou Y."/>
        </authorList>
    </citation>
    <scope>NUCLEOTIDE SEQUENCE</scope>
    <source>
        <strain evidence="7">CGMCC 1.15958</strain>
    </source>
</reference>
<dbReference type="AlphaFoldDB" id="A0A916Z6D9"/>
<dbReference type="GO" id="GO:0020037">
    <property type="term" value="F:heme binding"/>
    <property type="evidence" value="ECO:0007669"/>
    <property type="project" value="TreeGrafter"/>
</dbReference>
<evidence type="ECO:0000256" key="4">
    <source>
        <dbReference type="ARBA" id="ARBA00023002"/>
    </source>
</evidence>
<dbReference type="PRINTS" id="PR00407">
    <property type="entry name" value="EUMOPTERIN"/>
</dbReference>
<dbReference type="SUPFAM" id="SSF56524">
    <property type="entry name" value="Oxidoreductase molybdopterin-binding domain"/>
    <property type="match status" value="1"/>
</dbReference>
<dbReference type="GO" id="GO:0043546">
    <property type="term" value="F:molybdopterin cofactor binding"/>
    <property type="evidence" value="ECO:0007669"/>
    <property type="project" value="TreeGrafter"/>
</dbReference>
<gene>
    <name evidence="7" type="ORF">GCM10011514_46760</name>
</gene>
<dbReference type="PANTHER" id="PTHR19372:SF7">
    <property type="entry name" value="SULFITE OXIDASE, MITOCHONDRIAL"/>
    <property type="match status" value="1"/>
</dbReference>
<dbReference type="Gene3D" id="3.90.420.10">
    <property type="entry name" value="Oxidoreductase, molybdopterin-binding domain"/>
    <property type="match status" value="1"/>
</dbReference>
<comment type="caution">
    <text evidence="7">The sequence shown here is derived from an EMBL/GenBank/DDBJ whole genome shotgun (WGS) entry which is preliminary data.</text>
</comment>
<evidence type="ECO:0000313" key="8">
    <source>
        <dbReference type="Proteomes" id="UP000609064"/>
    </source>
</evidence>
<dbReference type="CDD" id="cd02110">
    <property type="entry name" value="SO_family_Moco_dimer"/>
    <property type="match status" value="1"/>
</dbReference>
<dbReference type="Pfam" id="PF03404">
    <property type="entry name" value="Mo-co_dimer"/>
    <property type="match status" value="1"/>
</dbReference>
<evidence type="ECO:0000259" key="5">
    <source>
        <dbReference type="Pfam" id="PF00174"/>
    </source>
</evidence>